<dbReference type="InterPro" id="IPR016055">
    <property type="entry name" value="A-D-PHexomutase_a/b/a-I/II/III"/>
</dbReference>
<comment type="similarity">
    <text evidence="1">Belongs to the phosphohexose mutase family.</text>
</comment>
<protein>
    <submittedName>
        <fullName evidence="3">Phosphoacetylglucosamine mutase</fullName>
    </submittedName>
</protein>
<proteinExistence type="inferred from homology"/>
<dbReference type="PANTHER" id="PTHR45955">
    <property type="entry name" value="PHOSPHOACETYLGLUCOSAMINE MUTASE"/>
    <property type="match status" value="1"/>
</dbReference>
<dbReference type="EMBL" id="QGNW01000123">
    <property type="protein sequence ID" value="RVW94221.1"/>
    <property type="molecule type" value="Genomic_DNA"/>
</dbReference>
<name>A0A438IBZ3_VITVI</name>
<dbReference type="GO" id="GO:0005975">
    <property type="term" value="P:carbohydrate metabolic process"/>
    <property type="evidence" value="ECO:0007669"/>
    <property type="project" value="InterPro"/>
</dbReference>
<evidence type="ECO:0000313" key="4">
    <source>
        <dbReference type="Proteomes" id="UP000288805"/>
    </source>
</evidence>
<dbReference type="GO" id="GO:0016868">
    <property type="term" value="F:intramolecular phosphotransferase activity"/>
    <property type="evidence" value="ECO:0007669"/>
    <property type="project" value="InterPro"/>
</dbReference>
<dbReference type="SUPFAM" id="SSF53738">
    <property type="entry name" value="Phosphoglucomutase, first 3 domains"/>
    <property type="match status" value="1"/>
</dbReference>
<gene>
    <name evidence="3" type="primary">DRT101_0</name>
    <name evidence="3" type="ORF">CK203_034862</name>
</gene>
<comment type="caution">
    <text evidence="3">The sequence shown here is derived from an EMBL/GenBank/DDBJ whole genome shotgun (WGS) entry which is preliminary data.</text>
</comment>
<evidence type="ECO:0000313" key="3">
    <source>
        <dbReference type="EMBL" id="RVW94221.1"/>
    </source>
</evidence>
<dbReference type="InterPro" id="IPR005844">
    <property type="entry name" value="A-D-PHexomutase_a/b/a-I"/>
</dbReference>
<accession>A0A438IBZ3</accession>
<evidence type="ECO:0000259" key="2">
    <source>
        <dbReference type="Pfam" id="PF02878"/>
    </source>
</evidence>
<evidence type="ECO:0000256" key="1">
    <source>
        <dbReference type="ARBA" id="ARBA00010231"/>
    </source>
</evidence>
<dbReference type="Pfam" id="PF02878">
    <property type="entry name" value="PGM_PMM_I"/>
    <property type="match status" value="1"/>
</dbReference>
<dbReference type="AlphaFoldDB" id="A0A438IBZ3"/>
<sequence length="149" mass="15845">MNEEQRSLLLKSSSRFPPPQGVKLSYGTAGFRADASILESTVYRVGILAALRSLKTKSVIGVMITASHNKVSDNGVKIADPSGGMLTQNWEPFADALANASDPGDLVRSRVEALPQVTSQAKKHTLGGTYMFLTTPVGNDTDLPASRLA</sequence>
<organism evidence="3 4">
    <name type="scientific">Vitis vinifera</name>
    <name type="common">Grape</name>
    <dbReference type="NCBI Taxonomy" id="29760"/>
    <lineage>
        <taxon>Eukaryota</taxon>
        <taxon>Viridiplantae</taxon>
        <taxon>Streptophyta</taxon>
        <taxon>Embryophyta</taxon>
        <taxon>Tracheophyta</taxon>
        <taxon>Spermatophyta</taxon>
        <taxon>Magnoliopsida</taxon>
        <taxon>eudicotyledons</taxon>
        <taxon>Gunneridae</taxon>
        <taxon>Pentapetalae</taxon>
        <taxon>rosids</taxon>
        <taxon>Vitales</taxon>
        <taxon>Vitaceae</taxon>
        <taxon>Viteae</taxon>
        <taxon>Vitis</taxon>
    </lineage>
</organism>
<feature type="domain" description="Alpha-D-phosphohexomutase alpha/beta/alpha" evidence="2">
    <location>
        <begin position="56"/>
        <end position="89"/>
    </location>
</feature>
<dbReference type="Gene3D" id="3.40.120.10">
    <property type="entry name" value="Alpha-D-Glucose-1,6-Bisphosphate, subunit A, domain 3"/>
    <property type="match status" value="1"/>
</dbReference>
<dbReference type="Proteomes" id="UP000288805">
    <property type="component" value="Unassembled WGS sequence"/>
</dbReference>
<reference evidence="3 4" key="1">
    <citation type="journal article" date="2018" name="PLoS Genet.">
        <title>Population sequencing reveals clonal diversity and ancestral inbreeding in the grapevine cultivar Chardonnay.</title>
        <authorList>
            <person name="Roach M.J."/>
            <person name="Johnson D.L."/>
            <person name="Bohlmann J."/>
            <person name="van Vuuren H.J."/>
            <person name="Jones S.J."/>
            <person name="Pretorius I.S."/>
            <person name="Schmidt S.A."/>
            <person name="Borneman A.R."/>
        </authorList>
    </citation>
    <scope>NUCLEOTIDE SEQUENCE [LARGE SCALE GENOMIC DNA]</scope>
    <source>
        <strain evidence="4">cv. Chardonnay</strain>
        <tissue evidence="3">Leaf</tissue>
    </source>
</reference>
<dbReference type="PANTHER" id="PTHR45955:SF1">
    <property type="entry name" value="PHOSPHOACETYLGLUCOSAMINE MUTASE"/>
    <property type="match status" value="1"/>
</dbReference>